<comment type="caution">
    <text evidence="4">The sequence shown here is derived from an EMBL/GenBank/DDBJ whole genome shotgun (WGS) entry which is preliminary data.</text>
</comment>
<dbReference type="Pfam" id="PF13505">
    <property type="entry name" value="OMP_b-brl"/>
    <property type="match status" value="1"/>
</dbReference>
<dbReference type="RefSeq" id="WP_033095501.1">
    <property type="nucleotide sequence ID" value="NZ_JQED01000055.1"/>
</dbReference>
<evidence type="ECO:0000313" key="5">
    <source>
        <dbReference type="Proteomes" id="UP000029843"/>
    </source>
</evidence>
<gene>
    <name evidence="4" type="ORF">ND2E_0447</name>
</gene>
<name>A0A099K9U4_COLPS</name>
<dbReference type="PATRIC" id="fig|28229.4.peg.3930"/>
<accession>A0A099K9U4</accession>
<evidence type="ECO:0000259" key="3">
    <source>
        <dbReference type="Pfam" id="PF13505"/>
    </source>
</evidence>
<dbReference type="InterPro" id="IPR027385">
    <property type="entry name" value="Beta-barrel_OMP"/>
</dbReference>
<proteinExistence type="predicted"/>
<feature type="domain" description="Outer membrane protein beta-barrel" evidence="3">
    <location>
        <begin position="23"/>
        <end position="211"/>
    </location>
</feature>
<evidence type="ECO:0000256" key="2">
    <source>
        <dbReference type="SAM" id="SignalP"/>
    </source>
</evidence>
<dbReference type="Proteomes" id="UP000029843">
    <property type="component" value="Unassembled WGS sequence"/>
</dbReference>
<dbReference type="Gene3D" id="2.40.160.20">
    <property type="match status" value="1"/>
</dbReference>
<feature type="chain" id="PRO_5001956592" description="Outer membrane protein beta-barrel domain-containing protein" evidence="2">
    <location>
        <begin position="32"/>
        <end position="228"/>
    </location>
</feature>
<dbReference type="InterPro" id="IPR011250">
    <property type="entry name" value="OMP/PagP_B-barrel"/>
</dbReference>
<feature type="signal peptide" evidence="2">
    <location>
        <begin position="1"/>
        <end position="31"/>
    </location>
</feature>
<evidence type="ECO:0000313" key="4">
    <source>
        <dbReference type="EMBL" id="KGJ87040.1"/>
    </source>
</evidence>
<protein>
    <recommendedName>
        <fullName evidence="3">Outer membrane protein beta-barrel domain-containing protein</fullName>
    </recommendedName>
</protein>
<dbReference type="AlphaFoldDB" id="A0A099K9U4"/>
<dbReference type="SUPFAM" id="SSF56925">
    <property type="entry name" value="OMPA-like"/>
    <property type="match status" value="1"/>
</dbReference>
<dbReference type="EMBL" id="JQED01000055">
    <property type="protein sequence ID" value="KGJ87040.1"/>
    <property type="molecule type" value="Genomic_DNA"/>
</dbReference>
<keyword evidence="1 2" id="KW-0732">Signal</keyword>
<organism evidence="4 5">
    <name type="scientific">Colwellia psychrerythraea</name>
    <name type="common">Vibrio psychroerythus</name>
    <dbReference type="NCBI Taxonomy" id="28229"/>
    <lineage>
        <taxon>Bacteria</taxon>
        <taxon>Pseudomonadati</taxon>
        <taxon>Pseudomonadota</taxon>
        <taxon>Gammaproteobacteria</taxon>
        <taxon>Alteromonadales</taxon>
        <taxon>Colwelliaceae</taxon>
        <taxon>Colwellia</taxon>
    </lineage>
</organism>
<dbReference type="OrthoDB" id="6077429at2"/>
<sequence length="228" mass="25560" precursor="true">MFLSKILMTKAVIFSSVIAILACIVSTDANANYTKRSDKWEASFKILNNQSTSIDGQNGSELDVESDYGWGFTLGYNVNPHILVNFDFSSSTPSYEATLVDSESDGSYQINHKMDVLESQFNVIYSVFASQFTPFLQAGAGWSYLDSNIADGPPGAICWWDPWWGYICDGYQSTYNDTRFSYNVAVGFRYELDNSLFFRASYKQAWIDLSHSENASIGSYSLEIGSIF</sequence>
<reference evidence="4 5" key="1">
    <citation type="submission" date="2014-08" db="EMBL/GenBank/DDBJ databases">
        <title>Genomic and Phenotypic Diversity of Colwellia psychrerythraea strains from Disparate Marine Basins.</title>
        <authorList>
            <person name="Techtmann S.M."/>
            <person name="Stelling S.C."/>
            <person name="Utturkar S.M."/>
            <person name="Alshibli N."/>
            <person name="Harris A."/>
            <person name="Brown S.D."/>
            <person name="Hazen T.C."/>
        </authorList>
    </citation>
    <scope>NUCLEOTIDE SEQUENCE [LARGE SCALE GENOMIC DNA]</scope>
    <source>
        <strain evidence="4 5">ND2E</strain>
    </source>
</reference>
<evidence type="ECO:0000256" key="1">
    <source>
        <dbReference type="ARBA" id="ARBA00022729"/>
    </source>
</evidence>
<dbReference type="PROSITE" id="PS51257">
    <property type="entry name" value="PROKAR_LIPOPROTEIN"/>
    <property type="match status" value="1"/>
</dbReference>